<name>A0AAV3WKR0_9CYAN</name>
<evidence type="ECO:0000313" key="2">
    <source>
        <dbReference type="Proteomes" id="UP001050975"/>
    </source>
</evidence>
<dbReference type="AlphaFoldDB" id="A0AAV3WKR0"/>
<reference evidence="1" key="1">
    <citation type="submission" date="2019-10" db="EMBL/GenBank/DDBJ databases">
        <title>Draft genome sequece of Microseira wollei NIES-4236.</title>
        <authorList>
            <person name="Yamaguchi H."/>
            <person name="Suzuki S."/>
            <person name="Kawachi M."/>
        </authorList>
    </citation>
    <scope>NUCLEOTIDE SEQUENCE</scope>
    <source>
        <strain evidence="1">NIES-4236</strain>
    </source>
</reference>
<keyword evidence="2" id="KW-1185">Reference proteome</keyword>
<sequence>MGYRSGSDCLQFDQLPITYNLLQAFMVENL</sequence>
<comment type="caution">
    <text evidence="1">The sequence shown here is derived from an EMBL/GenBank/DDBJ whole genome shotgun (WGS) entry which is preliminary data.</text>
</comment>
<evidence type="ECO:0000313" key="1">
    <source>
        <dbReference type="EMBL" id="GET41259.1"/>
    </source>
</evidence>
<protein>
    <submittedName>
        <fullName evidence="1">Uncharacterized protein</fullName>
    </submittedName>
</protein>
<dbReference type="EMBL" id="BLAY01000115">
    <property type="protein sequence ID" value="GET41259.1"/>
    <property type="molecule type" value="Genomic_DNA"/>
</dbReference>
<dbReference type="Proteomes" id="UP001050975">
    <property type="component" value="Unassembled WGS sequence"/>
</dbReference>
<accession>A0AAV3WKR0</accession>
<organism evidence="1 2">
    <name type="scientific">Microseira wollei NIES-4236</name>
    <dbReference type="NCBI Taxonomy" id="2530354"/>
    <lineage>
        <taxon>Bacteria</taxon>
        <taxon>Bacillati</taxon>
        <taxon>Cyanobacteriota</taxon>
        <taxon>Cyanophyceae</taxon>
        <taxon>Oscillatoriophycideae</taxon>
        <taxon>Aerosakkonematales</taxon>
        <taxon>Aerosakkonemataceae</taxon>
        <taxon>Microseira</taxon>
    </lineage>
</organism>
<proteinExistence type="predicted"/>
<gene>
    <name evidence="1" type="ORF">MiSe_60710</name>
</gene>